<sequence>MSYIPPHKRHSKDPDRPSPVPDSLVTKFKKNLHFNSRSDKRRFHFPGDSVCKWFLIGSSGVEDEIPPYVKLVPVSSDSVECRNGVKPSILLNNHVQKVSEKEERTRWLLVAEKVVEDLVLAYEKAKNATEESQHVLRLVARFGKILFYGFSTDVPTSYLQHIKSTVVQSHGFCIDLEKERYSVKVSHDSRPNETIMCKCTIKEDGRLSMYKLDHNLVRHFVVDVSCIDKNLDMRLVLTAKRKFSTGLTEKEISSIKELLDSATVDPNVKGGLRWPLGKSSSGDGYRVFEACHVRATVYKNQTIRLRLRETDRFNERTGKGEINREVTLMLKDINTKLQEDNIERGFVLEKLRDALGVLWDFLHCDAYLTEQEPYLVGLNLCGTQKRKFLLTSVSQLSRSSMMGLFGVNLIIEEKDLRQCE</sequence>
<dbReference type="Pfam" id="PF25475">
    <property type="entry name" value="DUF7903"/>
    <property type="match status" value="2"/>
</dbReference>
<evidence type="ECO:0000256" key="1">
    <source>
        <dbReference type="SAM" id="MobiDB-lite"/>
    </source>
</evidence>
<feature type="domain" description="DUF7903" evidence="2">
    <location>
        <begin position="43"/>
        <end position="148"/>
    </location>
</feature>
<dbReference type="Proteomes" id="UP000030689">
    <property type="component" value="Unassembled WGS sequence"/>
</dbReference>
<evidence type="ECO:0000313" key="4">
    <source>
        <dbReference type="Proteomes" id="UP000030689"/>
    </source>
</evidence>
<dbReference type="OMA" id="INCKCTI"/>
<feature type="compositionally biased region" description="Basic residues" evidence="1">
    <location>
        <begin position="1"/>
        <end position="11"/>
    </location>
</feature>
<feature type="region of interest" description="Disordered" evidence="1">
    <location>
        <begin position="1"/>
        <end position="21"/>
    </location>
</feature>
<dbReference type="eggNOG" id="ENOG502QUVX">
    <property type="taxonomic scope" value="Eukaryota"/>
</dbReference>
<organism evidence="3 4">
    <name type="scientific">Eutrema salsugineum</name>
    <name type="common">Saltwater cress</name>
    <name type="synonym">Sisymbrium salsugineum</name>
    <dbReference type="NCBI Taxonomy" id="72664"/>
    <lineage>
        <taxon>Eukaryota</taxon>
        <taxon>Viridiplantae</taxon>
        <taxon>Streptophyta</taxon>
        <taxon>Embryophyta</taxon>
        <taxon>Tracheophyta</taxon>
        <taxon>Spermatophyta</taxon>
        <taxon>Magnoliopsida</taxon>
        <taxon>eudicotyledons</taxon>
        <taxon>Gunneridae</taxon>
        <taxon>Pentapetalae</taxon>
        <taxon>rosids</taxon>
        <taxon>malvids</taxon>
        <taxon>Brassicales</taxon>
        <taxon>Brassicaceae</taxon>
        <taxon>Eutremeae</taxon>
        <taxon>Eutrema</taxon>
    </lineage>
</organism>
<dbReference type="EMBL" id="KI517385">
    <property type="protein sequence ID" value="ESQ52509.1"/>
    <property type="molecule type" value="Genomic_DNA"/>
</dbReference>
<proteinExistence type="predicted"/>
<feature type="domain" description="DUF7903" evidence="2">
    <location>
        <begin position="150"/>
        <end position="360"/>
    </location>
</feature>
<evidence type="ECO:0000313" key="3">
    <source>
        <dbReference type="EMBL" id="ESQ52509.1"/>
    </source>
</evidence>
<accession>V4M885</accession>
<protein>
    <recommendedName>
        <fullName evidence="2">DUF7903 domain-containing protein</fullName>
    </recommendedName>
</protein>
<dbReference type="Gramene" id="ESQ52509">
    <property type="protein sequence ID" value="ESQ52509"/>
    <property type="gene ID" value="EUTSA_v10017863mg"/>
</dbReference>
<evidence type="ECO:0000259" key="2">
    <source>
        <dbReference type="Pfam" id="PF25475"/>
    </source>
</evidence>
<dbReference type="AlphaFoldDB" id="V4M885"/>
<keyword evidence="4" id="KW-1185">Reference proteome</keyword>
<name>V4M885_EUTSA</name>
<dbReference type="PANTHER" id="PTHR35481:SF2">
    <property type="entry name" value="(RAPE) HYPOTHETICAL PROTEIN"/>
    <property type="match status" value="1"/>
</dbReference>
<reference evidence="3 4" key="1">
    <citation type="journal article" date="2013" name="Front. Plant Sci.">
        <title>The Reference Genome of the Halophytic Plant Eutrema salsugineum.</title>
        <authorList>
            <person name="Yang R."/>
            <person name="Jarvis D.E."/>
            <person name="Chen H."/>
            <person name="Beilstein M.A."/>
            <person name="Grimwood J."/>
            <person name="Jenkins J."/>
            <person name="Shu S."/>
            <person name="Prochnik S."/>
            <person name="Xin M."/>
            <person name="Ma C."/>
            <person name="Schmutz J."/>
            <person name="Wing R.A."/>
            <person name="Mitchell-Olds T."/>
            <person name="Schumaker K.S."/>
            <person name="Wang X."/>
        </authorList>
    </citation>
    <scope>NUCLEOTIDE SEQUENCE [LARGE SCALE GENOMIC DNA]</scope>
</reference>
<dbReference type="InterPro" id="IPR057225">
    <property type="entry name" value="DUF7903"/>
</dbReference>
<dbReference type="PANTHER" id="PTHR35481">
    <property type="entry name" value="DNA-DIRECTED RNA POLYMERASE SUBUNIT ALPHA"/>
    <property type="match status" value="1"/>
</dbReference>
<gene>
    <name evidence="3" type="ORF">EUTSA_v10017863mg</name>
</gene>
<dbReference type="KEGG" id="eus:EUTSA_v10017863mg"/>